<dbReference type="InterPro" id="IPR029064">
    <property type="entry name" value="Ribosomal_eL30-like_sf"/>
</dbReference>
<reference evidence="3" key="1">
    <citation type="submission" date="2016-01" db="EMBL/GenBank/DDBJ databases">
        <title>Whole genome sequencing of Bhargavaea cecembensis T14.</title>
        <authorList>
            <person name="Hong K.W."/>
        </authorList>
    </citation>
    <scope>NUCLEOTIDE SEQUENCE [LARGE SCALE GENOMIC DNA]</scope>
    <source>
        <strain evidence="3">M19</strain>
    </source>
</reference>
<dbReference type="RefSeq" id="WP_048004015.1">
    <property type="nucleotide sequence ID" value="NZ_CP047095.1"/>
</dbReference>
<keyword evidence="2" id="KW-0689">Ribosomal protein</keyword>
<accession>A0A0J5TAF0</accession>
<organism evidence="2 3">
    <name type="scientific">Rossellomorea marisflavi</name>
    <dbReference type="NCBI Taxonomy" id="189381"/>
    <lineage>
        <taxon>Bacteria</taxon>
        <taxon>Bacillati</taxon>
        <taxon>Bacillota</taxon>
        <taxon>Bacilli</taxon>
        <taxon>Bacillales</taxon>
        <taxon>Bacillaceae</taxon>
        <taxon>Rossellomorea</taxon>
    </lineage>
</organism>
<dbReference type="SUPFAM" id="SSF55315">
    <property type="entry name" value="L30e-like"/>
    <property type="match status" value="1"/>
</dbReference>
<dbReference type="AlphaFoldDB" id="A0A0J5TAF0"/>
<dbReference type="Pfam" id="PF01248">
    <property type="entry name" value="Ribosomal_L7Ae"/>
    <property type="match status" value="1"/>
</dbReference>
<dbReference type="PATRIC" id="fig|189381.10.peg.4344"/>
<proteinExistence type="predicted"/>
<dbReference type="Proteomes" id="UP000076510">
    <property type="component" value="Unassembled WGS sequence"/>
</dbReference>
<protein>
    <submittedName>
        <fullName evidence="2">50S ribosomal protein L7</fullName>
    </submittedName>
</protein>
<evidence type="ECO:0000259" key="1">
    <source>
        <dbReference type="Pfam" id="PF01248"/>
    </source>
</evidence>
<dbReference type="OrthoDB" id="9794863at2"/>
<keyword evidence="2" id="KW-0687">Ribonucleoprotein</keyword>
<feature type="domain" description="Ribosomal protein eL8/eL30/eS12/Gadd45" evidence="1">
    <location>
        <begin position="6"/>
        <end position="92"/>
    </location>
</feature>
<dbReference type="NCBIfam" id="NF005825">
    <property type="entry name" value="PRK07714.1"/>
    <property type="match status" value="1"/>
</dbReference>
<dbReference type="EMBL" id="LQQY01000012">
    <property type="protein sequence ID" value="KZE49851.1"/>
    <property type="molecule type" value="Genomic_DNA"/>
</dbReference>
<dbReference type="Gene3D" id="3.30.1330.30">
    <property type="match status" value="1"/>
</dbReference>
<name>A0A0J5TAF0_9BACI</name>
<sequence length="105" mass="11813">MEQNRWMSLLGLANRARKTVSGEELVIREVRSGRTKLVILARDASENTRKKVTDKCTYYKVPVRFAPDRSLLGQAIGKDQRVVVAVMEAGFAGKLSEMLDESQWG</sequence>
<evidence type="ECO:0000313" key="2">
    <source>
        <dbReference type="EMBL" id="KZE49851.1"/>
    </source>
</evidence>
<comment type="caution">
    <text evidence="2">The sequence shown here is derived from an EMBL/GenBank/DDBJ whole genome shotgun (WGS) entry which is preliminary data.</text>
</comment>
<dbReference type="InterPro" id="IPR004038">
    <property type="entry name" value="Ribosomal_eL8/eL30/eS12/Gad45"/>
</dbReference>
<evidence type="ECO:0000313" key="3">
    <source>
        <dbReference type="Proteomes" id="UP000076510"/>
    </source>
</evidence>
<gene>
    <name evidence="2" type="ORF">AV649_02135</name>
</gene>
<dbReference type="GO" id="GO:0005840">
    <property type="term" value="C:ribosome"/>
    <property type="evidence" value="ECO:0007669"/>
    <property type="project" value="UniProtKB-KW"/>
</dbReference>